<evidence type="ECO:0000313" key="3">
    <source>
        <dbReference type="Proteomes" id="UP000886818"/>
    </source>
</evidence>
<proteinExistence type="predicted"/>
<evidence type="ECO:0000313" key="2">
    <source>
        <dbReference type="EMBL" id="QXM06307.1"/>
    </source>
</evidence>
<keyword evidence="1" id="KW-0812">Transmembrane</keyword>
<dbReference type="PANTHER" id="PTHR38450:SF2">
    <property type="entry name" value="STAGE V SPORULATION PROTEIN AEB"/>
    <property type="match status" value="1"/>
</dbReference>
<dbReference type="InterPro" id="IPR014204">
    <property type="entry name" value="Spore_V_AE"/>
</dbReference>
<feature type="transmembrane region" description="Helical" evidence="1">
    <location>
        <begin position="31"/>
        <end position="48"/>
    </location>
</feature>
<sequence>MDYFRAFIVGGIICVIGQLLMDGTKLTPAHVLVLFVTSGVILTAIGIYEPIVKFGGAGATVPILGFGYSLAKGAMKAAKDSGVLGAFTGGVEAGAGGIAAAVVFGYLMALIFNPKSKK</sequence>
<name>A0ABX8RDE2_9CLOT</name>
<dbReference type="EMBL" id="CP078093">
    <property type="protein sequence ID" value="QXM06307.1"/>
    <property type="molecule type" value="Genomic_DNA"/>
</dbReference>
<evidence type="ECO:0000256" key="1">
    <source>
        <dbReference type="SAM" id="Phobius"/>
    </source>
</evidence>
<dbReference type="NCBIfam" id="TIGR02839">
    <property type="entry name" value="spore_V_AE"/>
    <property type="match status" value="1"/>
</dbReference>
<dbReference type="PANTHER" id="PTHR38450">
    <property type="entry name" value="STAGE V SPORULATION PROTEIN AC-RELATED"/>
    <property type="match status" value="1"/>
</dbReference>
<accession>A0ABX8RDE2</accession>
<dbReference type="InterPro" id="IPR005562">
    <property type="entry name" value="SpoVA"/>
</dbReference>
<gene>
    <name evidence="2" type="primary">spoVAE</name>
    <name evidence="2" type="ORF">KVH43_00235</name>
</gene>
<dbReference type="RefSeq" id="WP_218283003.1">
    <property type="nucleotide sequence ID" value="NZ_CP078093.1"/>
</dbReference>
<organism evidence="2 3">
    <name type="scientific">Crassaminicella indica</name>
    <dbReference type="NCBI Taxonomy" id="2855394"/>
    <lineage>
        <taxon>Bacteria</taxon>
        <taxon>Bacillati</taxon>
        <taxon>Bacillota</taxon>
        <taxon>Clostridia</taxon>
        <taxon>Eubacteriales</taxon>
        <taxon>Clostridiaceae</taxon>
        <taxon>Crassaminicella</taxon>
    </lineage>
</organism>
<dbReference type="Pfam" id="PF03862">
    <property type="entry name" value="SpoVAC_SpoVAEB"/>
    <property type="match status" value="1"/>
</dbReference>
<keyword evidence="3" id="KW-1185">Reference proteome</keyword>
<feature type="transmembrane region" description="Helical" evidence="1">
    <location>
        <begin position="83"/>
        <end position="112"/>
    </location>
</feature>
<keyword evidence="1" id="KW-0472">Membrane</keyword>
<feature type="transmembrane region" description="Helical" evidence="1">
    <location>
        <begin position="54"/>
        <end position="71"/>
    </location>
</feature>
<dbReference type="Proteomes" id="UP000886818">
    <property type="component" value="Chromosome"/>
</dbReference>
<feature type="transmembrane region" description="Helical" evidence="1">
    <location>
        <begin position="6"/>
        <end position="24"/>
    </location>
</feature>
<protein>
    <submittedName>
        <fullName evidence="2">Stage V sporulation protein AE</fullName>
    </submittedName>
</protein>
<keyword evidence="1" id="KW-1133">Transmembrane helix</keyword>
<reference evidence="2" key="1">
    <citation type="submission" date="2021-07" db="EMBL/GenBank/DDBJ databases">
        <title>Complete genome sequence of Crassaminicella sp. 143-21, isolated from a deep-sea hydrothermal vent.</title>
        <authorList>
            <person name="Li X."/>
        </authorList>
    </citation>
    <scope>NUCLEOTIDE SEQUENCE</scope>
    <source>
        <strain evidence="2">143-21</strain>
    </source>
</reference>